<dbReference type="EMBL" id="CP141885">
    <property type="protein sequence ID" value="WRT67051.1"/>
    <property type="molecule type" value="Genomic_DNA"/>
</dbReference>
<feature type="region of interest" description="Disordered" evidence="1">
    <location>
        <begin position="1"/>
        <end position="62"/>
    </location>
</feature>
<gene>
    <name evidence="2" type="ORF">IL334_004017</name>
</gene>
<keyword evidence="3" id="KW-1185">Reference proteome</keyword>
<proteinExistence type="predicted"/>
<evidence type="ECO:0000313" key="3">
    <source>
        <dbReference type="Proteomes" id="UP001329825"/>
    </source>
</evidence>
<evidence type="ECO:0000313" key="2">
    <source>
        <dbReference type="EMBL" id="WRT67051.1"/>
    </source>
</evidence>
<protein>
    <recommendedName>
        <fullName evidence="4">ASX DEUBAD domain-containing protein</fullName>
    </recommendedName>
</protein>
<evidence type="ECO:0008006" key="4">
    <source>
        <dbReference type="Google" id="ProtNLM"/>
    </source>
</evidence>
<name>A0ABZ1CZK5_9TREE</name>
<evidence type="ECO:0000256" key="1">
    <source>
        <dbReference type="SAM" id="MobiDB-lite"/>
    </source>
</evidence>
<dbReference type="GeneID" id="87956148"/>
<sequence length="162" mass="17523">MPVKRNSVKTYGKSPSSSSSKKKLPSPATMAKTGRKPKEGGKSRSEDSLTPPPPVLFPSPKLDKDLTLNFIILLLENMKNIDWFSIAKQVETPLISSNNGGKGRNGKSKKEDEKLSGNELRDLFNNTILPSLKNGNLPWSVTNANTSSPSLEGDKSTSIATP</sequence>
<reference evidence="2 3" key="1">
    <citation type="submission" date="2024-01" db="EMBL/GenBank/DDBJ databases">
        <title>Comparative genomics of Cryptococcus and Kwoniella reveals pathogenesis evolution and contrasting modes of karyotype evolution via chromosome fusion or intercentromeric recombination.</title>
        <authorList>
            <person name="Coelho M.A."/>
            <person name="David-Palma M."/>
            <person name="Shea T."/>
            <person name="Bowers K."/>
            <person name="McGinley-Smith S."/>
            <person name="Mohammad A.W."/>
            <person name="Gnirke A."/>
            <person name="Yurkov A.M."/>
            <person name="Nowrousian M."/>
            <person name="Sun S."/>
            <person name="Cuomo C.A."/>
            <person name="Heitman J."/>
        </authorList>
    </citation>
    <scope>NUCLEOTIDE SEQUENCE [LARGE SCALE GENOMIC DNA]</scope>
    <source>
        <strain evidence="2">CBS 11374</strain>
    </source>
</reference>
<feature type="compositionally biased region" description="Basic and acidic residues" evidence="1">
    <location>
        <begin position="108"/>
        <end position="118"/>
    </location>
</feature>
<accession>A0ABZ1CZK5</accession>
<feature type="compositionally biased region" description="Basic and acidic residues" evidence="1">
    <location>
        <begin position="36"/>
        <end position="47"/>
    </location>
</feature>
<feature type="region of interest" description="Disordered" evidence="1">
    <location>
        <begin position="135"/>
        <end position="162"/>
    </location>
</feature>
<feature type="region of interest" description="Disordered" evidence="1">
    <location>
        <begin position="94"/>
        <end position="118"/>
    </location>
</feature>
<dbReference type="RefSeq" id="XP_062791791.1">
    <property type="nucleotide sequence ID" value="XM_062935740.1"/>
</dbReference>
<organism evidence="2 3">
    <name type="scientific">Kwoniella shivajii</name>
    <dbReference type="NCBI Taxonomy" id="564305"/>
    <lineage>
        <taxon>Eukaryota</taxon>
        <taxon>Fungi</taxon>
        <taxon>Dikarya</taxon>
        <taxon>Basidiomycota</taxon>
        <taxon>Agaricomycotina</taxon>
        <taxon>Tremellomycetes</taxon>
        <taxon>Tremellales</taxon>
        <taxon>Cryptococcaceae</taxon>
        <taxon>Kwoniella</taxon>
    </lineage>
</organism>
<dbReference type="Proteomes" id="UP001329825">
    <property type="component" value="Chromosome 5"/>
</dbReference>